<keyword evidence="5" id="KW-0408">Iron</keyword>
<organism evidence="9">
    <name type="scientific">hydrothermal vent metagenome</name>
    <dbReference type="NCBI Taxonomy" id="652676"/>
    <lineage>
        <taxon>unclassified sequences</taxon>
        <taxon>metagenomes</taxon>
        <taxon>ecological metagenomes</taxon>
    </lineage>
</organism>
<dbReference type="EC" id="3.2.2.27" evidence="9"/>
<keyword evidence="7" id="KW-0234">DNA repair</keyword>
<evidence type="ECO:0000256" key="7">
    <source>
        <dbReference type="ARBA" id="ARBA00023204"/>
    </source>
</evidence>
<proteinExistence type="predicted"/>
<dbReference type="GO" id="GO:0051539">
    <property type="term" value="F:4 iron, 4 sulfur cluster binding"/>
    <property type="evidence" value="ECO:0007669"/>
    <property type="project" value="UniProtKB-KW"/>
</dbReference>
<dbReference type="InterPro" id="IPR005122">
    <property type="entry name" value="Uracil-DNA_glycosylase-like"/>
</dbReference>
<dbReference type="PANTHER" id="PTHR33693:SF3">
    <property type="entry name" value="TYPE-5 URACIL-DNA GLYCOSYLASE"/>
    <property type="match status" value="1"/>
</dbReference>
<keyword evidence="3" id="KW-0227">DNA damage</keyword>
<dbReference type="GO" id="GO:0004844">
    <property type="term" value="F:uracil DNA N-glycosylase activity"/>
    <property type="evidence" value="ECO:0007669"/>
    <property type="project" value="UniProtKB-EC"/>
</dbReference>
<dbReference type="GO" id="GO:0006281">
    <property type="term" value="P:DNA repair"/>
    <property type="evidence" value="ECO:0007669"/>
    <property type="project" value="UniProtKB-KW"/>
</dbReference>
<keyword evidence="9" id="KW-0326">Glycosidase</keyword>
<keyword evidence="4 9" id="KW-0378">Hydrolase</keyword>
<dbReference type="GO" id="GO:0046872">
    <property type="term" value="F:metal ion binding"/>
    <property type="evidence" value="ECO:0007669"/>
    <property type="project" value="UniProtKB-KW"/>
</dbReference>
<protein>
    <submittedName>
        <fullName evidence="9">Uracil-DNA glycosylase, family 5</fullName>
        <ecNumber evidence="9">3.2.2.27</ecNumber>
    </submittedName>
</protein>
<evidence type="ECO:0000256" key="2">
    <source>
        <dbReference type="ARBA" id="ARBA00022723"/>
    </source>
</evidence>
<feature type="non-terminal residue" evidence="9">
    <location>
        <position position="143"/>
    </location>
</feature>
<dbReference type="InterPro" id="IPR051536">
    <property type="entry name" value="UDG_Type-4/5"/>
</dbReference>
<dbReference type="InterPro" id="IPR036895">
    <property type="entry name" value="Uracil-DNA_glycosylase-like_sf"/>
</dbReference>
<dbReference type="AlphaFoldDB" id="A0A3B0TK33"/>
<dbReference type="Gene3D" id="3.40.470.10">
    <property type="entry name" value="Uracil-DNA glycosylase-like domain"/>
    <property type="match status" value="1"/>
</dbReference>
<dbReference type="SUPFAM" id="SSF52141">
    <property type="entry name" value="Uracil-DNA glycosylase-like"/>
    <property type="match status" value="1"/>
</dbReference>
<name>A0A3B0TK33_9ZZZZ</name>
<keyword evidence="6" id="KW-0411">Iron-sulfur</keyword>
<keyword evidence="1" id="KW-0004">4Fe-4S</keyword>
<sequence>MPKSRAEEICQLCPRLVALRNEANLKNPEWHNRPVSAFGDKIAKLAIIGMAPGMGGANRTGRPFTGDHAGDLLFQTLGKAGLSKGKYDRRADDGLELIDTIIVNVVRCVPPQNKPVAAEVKNCRGFLLETFKNLPQDCTYFAL</sequence>
<evidence type="ECO:0000256" key="6">
    <source>
        <dbReference type="ARBA" id="ARBA00023014"/>
    </source>
</evidence>
<keyword evidence="2" id="KW-0479">Metal-binding</keyword>
<feature type="domain" description="Uracil-DNA glycosylase-like" evidence="8">
    <location>
        <begin position="38"/>
        <end position="136"/>
    </location>
</feature>
<evidence type="ECO:0000259" key="8">
    <source>
        <dbReference type="Pfam" id="PF03167"/>
    </source>
</evidence>
<gene>
    <name evidence="9" type="ORF">MNBD_ALPHA11-1751</name>
</gene>
<evidence type="ECO:0000313" key="9">
    <source>
        <dbReference type="EMBL" id="VAW18348.1"/>
    </source>
</evidence>
<dbReference type="Pfam" id="PF03167">
    <property type="entry name" value="UDG"/>
    <property type="match status" value="1"/>
</dbReference>
<evidence type="ECO:0000256" key="5">
    <source>
        <dbReference type="ARBA" id="ARBA00023004"/>
    </source>
</evidence>
<reference evidence="9" key="1">
    <citation type="submission" date="2018-06" db="EMBL/GenBank/DDBJ databases">
        <authorList>
            <person name="Zhirakovskaya E."/>
        </authorList>
    </citation>
    <scope>NUCLEOTIDE SEQUENCE</scope>
</reference>
<dbReference type="EMBL" id="UOEQ01000171">
    <property type="protein sequence ID" value="VAW18348.1"/>
    <property type="molecule type" value="Genomic_DNA"/>
</dbReference>
<evidence type="ECO:0000256" key="4">
    <source>
        <dbReference type="ARBA" id="ARBA00022801"/>
    </source>
</evidence>
<evidence type="ECO:0000256" key="3">
    <source>
        <dbReference type="ARBA" id="ARBA00022763"/>
    </source>
</evidence>
<accession>A0A3B0TK33</accession>
<dbReference type="PANTHER" id="PTHR33693">
    <property type="entry name" value="TYPE-5 URACIL-DNA GLYCOSYLASE"/>
    <property type="match status" value="1"/>
</dbReference>
<evidence type="ECO:0000256" key="1">
    <source>
        <dbReference type="ARBA" id="ARBA00022485"/>
    </source>
</evidence>